<gene>
    <name evidence="7" type="ORF">ACFPH8_06300</name>
</gene>
<feature type="transmembrane region" description="Helical" evidence="5">
    <location>
        <begin position="26"/>
        <end position="47"/>
    </location>
</feature>
<feature type="transmembrane region" description="Helical" evidence="5">
    <location>
        <begin position="134"/>
        <end position="154"/>
    </location>
</feature>
<dbReference type="RefSeq" id="WP_376859411.1">
    <property type="nucleotide sequence ID" value="NZ_JBHSLA010000002.1"/>
</dbReference>
<evidence type="ECO:0000256" key="2">
    <source>
        <dbReference type="ARBA" id="ARBA00022692"/>
    </source>
</evidence>
<dbReference type="Proteomes" id="UP001596162">
    <property type="component" value="Unassembled WGS sequence"/>
</dbReference>
<accession>A0ABW0C411</accession>
<evidence type="ECO:0000256" key="5">
    <source>
        <dbReference type="SAM" id="Phobius"/>
    </source>
</evidence>
<keyword evidence="7" id="KW-0808">Transferase</keyword>
<name>A0ABW0C411_9FLAO</name>
<dbReference type="EMBL" id="JBHSLA010000002">
    <property type="protein sequence ID" value="MFC5194934.1"/>
    <property type="molecule type" value="Genomic_DNA"/>
</dbReference>
<comment type="subcellular location">
    <subcellularLocation>
        <location evidence="1">Membrane</location>
        <topology evidence="1">Multi-pass membrane protein</topology>
    </subcellularLocation>
</comment>
<feature type="transmembrane region" description="Helical" evidence="5">
    <location>
        <begin position="59"/>
        <end position="81"/>
    </location>
</feature>
<dbReference type="PANTHER" id="PTHR34220:SF7">
    <property type="entry name" value="SENSOR HISTIDINE KINASE YPDA"/>
    <property type="match status" value="1"/>
</dbReference>
<evidence type="ECO:0000256" key="4">
    <source>
        <dbReference type="ARBA" id="ARBA00023136"/>
    </source>
</evidence>
<dbReference type="Pfam" id="PF06580">
    <property type="entry name" value="His_kinase"/>
    <property type="match status" value="1"/>
</dbReference>
<keyword evidence="4 5" id="KW-0472">Membrane</keyword>
<evidence type="ECO:0000256" key="1">
    <source>
        <dbReference type="ARBA" id="ARBA00004141"/>
    </source>
</evidence>
<evidence type="ECO:0000259" key="6">
    <source>
        <dbReference type="PROSITE" id="PS50259"/>
    </source>
</evidence>
<keyword evidence="3 5" id="KW-1133">Transmembrane helix</keyword>
<evidence type="ECO:0000313" key="8">
    <source>
        <dbReference type="Proteomes" id="UP001596162"/>
    </source>
</evidence>
<reference evidence="8" key="1">
    <citation type="journal article" date="2019" name="Int. J. Syst. Evol. Microbiol.">
        <title>The Global Catalogue of Microorganisms (GCM) 10K type strain sequencing project: providing services to taxonomists for standard genome sequencing and annotation.</title>
        <authorList>
            <consortium name="The Broad Institute Genomics Platform"/>
            <consortium name="The Broad Institute Genome Sequencing Center for Infectious Disease"/>
            <person name="Wu L."/>
            <person name="Ma J."/>
        </authorList>
    </citation>
    <scope>NUCLEOTIDE SEQUENCE [LARGE SCALE GENOMIC DNA]</scope>
    <source>
        <strain evidence="8">JCM 17978</strain>
    </source>
</reference>
<comment type="caution">
    <text evidence="7">The sequence shown here is derived from an EMBL/GenBank/DDBJ whole genome shotgun (WGS) entry which is preliminary data.</text>
</comment>
<dbReference type="PANTHER" id="PTHR34220">
    <property type="entry name" value="SENSOR HISTIDINE KINASE YPDA"/>
    <property type="match status" value="1"/>
</dbReference>
<keyword evidence="2 5" id="KW-0812">Transmembrane</keyword>
<dbReference type="InterPro" id="IPR017978">
    <property type="entry name" value="GPCR_3_C"/>
</dbReference>
<protein>
    <submittedName>
        <fullName evidence="7">Sensor histidine kinase</fullName>
        <ecNumber evidence="7">2.7.13.3</ecNumber>
    </submittedName>
</protein>
<proteinExistence type="predicted"/>
<evidence type="ECO:0000256" key="3">
    <source>
        <dbReference type="ARBA" id="ARBA00022989"/>
    </source>
</evidence>
<dbReference type="Gene3D" id="3.30.565.10">
    <property type="entry name" value="Histidine kinase-like ATPase, C-terminal domain"/>
    <property type="match status" value="1"/>
</dbReference>
<evidence type="ECO:0000313" key="7">
    <source>
        <dbReference type="EMBL" id="MFC5194934.1"/>
    </source>
</evidence>
<dbReference type="GO" id="GO:0004673">
    <property type="term" value="F:protein histidine kinase activity"/>
    <property type="evidence" value="ECO:0007669"/>
    <property type="project" value="UniProtKB-EC"/>
</dbReference>
<sequence length="366" mass="42868">MKTHEKRCIIVCLFTYMFTKKSILKALLRFLLHLVFWCCVLLFFTKFFSAKNENFNDTFLFSLFIMPITIATTYISVYKLIPGYLVSKRYLQFALYSLYTLIISGYLIMLSIFFSLIYLANFEYEAMNPVTRNIFIITSGVYLVVILVSAFKLLQLNLKHTEETKVLETKILETQLKLKEQELHYLKMQIHPHFLFNTLNTMYGFALKKADETPEMILKLSNLLDYLLYQVDKPFVLLTQEIQHIEDYLALENLRFNDTLAVTFNYCHILETTKIAPMLLLPFVENSFKHGGIKSGKLSINIDLTVKHEEIIFSIENTQAKIENSQDGIGLQNIQKRLDLLYKDHYNLTILDTDDLYKVHLTLKSN</sequence>
<keyword evidence="8" id="KW-1185">Reference proteome</keyword>
<dbReference type="InterPro" id="IPR036890">
    <property type="entry name" value="HATPase_C_sf"/>
</dbReference>
<feature type="transmembrane region" description="Helical" evidence="5">
    <location>
        <begin position="93"/>
        <end position="119"/>
    </location>
</feature>
<keyword evidence="7" id="KW-0418">Kinase</keyword>
<dbReference type="InterPro" id="IPR050640">
    <property type="entry name" value="Bact_2-comp_sensor_kinase"/>
</dbReference>
<feature type="domain" description="G-protein coupled receptors family 3 profile" evidence="6">
    <location>
        <begin position="1"/>
        <end position="125"/>
    </location>
</feature>
<dbReference type="InterPro" id="IPR010559">
    <property type="entry name" value="Sig_transdc_His_kin_internal"/>
</dbReference>
<dbReference type="PROSITE" id="PS50259">
    <property type="entry name" value="G_PROTEIN_RECEP_F3_4"/>
    <property type="match status" value="1"/>
</dbReference>
<organism evidence="7 8">
    <name type="scientific">Bizionia hallyeonensis</name>
    <dbReference type="NCBI Taxonomy" id="1123757"/>
    <lineage>
        <taxon>Bacteria</taxon>
        <taxon>Pseudomonadati</taxon>
        <taxon>Bacteroidota</taxon>
        <taxon>Flavobacteriia</taxon>
        <taxon>Flavobacteriales</taxon>
        <taxon>Flavobacteriaceae</taxon>
        <taxon>Bizionia</taxon>
    </lineage>
</organism>
<dbReference type="EC" id="2.7.13.3" evidence="7"/>